<dbReference type="EMBL" id="VSRR010003148">
    <property type="protein sequence ID" value="MPC34866.1"/>
    <property type="molecule type" value="Genomic_DNA"/>
</dbReference>
<feature type="region of interest" description="Disordered" evidence="1">
    <location>
        <begin position="1"/>
        <end position="37"/>
    </location>
</feature>
<protein>
    <submittedName>
        <fullName evidence="2">Uncharacterized protein</fullName>
    </submittedName>
</protein>
<accession>A0A5B7ENQ7</accession>
<comment type="caution">
    <text evidence="2">The sequence shown here is derived from an EMBL/GenBank/DDBJ whole genome shotgun (WGS) entry which is preliminary data.</text>
</comment>
<sequence>MDEMNDAVQYNAADDDRSTVTHLVHPKSSDDGYTFPTAEEPAVDATCKGNIVGSRRPAHGGGTPQVPPLQHTCMR</sequence>
<evidence type="ECO:0000313" key="2">
    <source>
        <dbReference type="EMBL" id="MPC34866.1"/>
    </source>
</evidence>
<organism evidence="2 3">
    <name type="scientific">Portunus trituberculatus</name>
    <name type="common">Swimming crab</name>
    <name type="synonym">Neptunus trituberculatus</name>
    <dbReference type="NCBI Taxonomy" id="210409"/>
    <lineage>
        <taxon>Eukaryota</taxon>
        <taxon>Metazoa</taxon>
        <taxon>Ecdysozoa</taxon>
        <taxon>Arthropoda</taxon>
        <taxon>Crustacea</taxon>
        <taxon>Multicrustacea</taxon>
        <taxon>Malacostraca</taxon>
        <taxon>Eumalacostraca</taxon>
        <taxon>Eucarida</taxon>
        <taxon>Decapoda</taxon>
        <taxon>Pleocyemata</taxon>
        <taxon>Brachyura</taxon>
        <taxon>Eubrachyura</taxon>
        <taxon>Portunoidea</taxon>
        <taxon>Portunidae</taxon>
        <taxon>Portuninae</taxon>
        <taxon>Portunus</taxon>
    </lineage>
</organism>
<dbReference type="Proteomes" id="UP000324222">
    <property type="component" value="Unassembled WGS sequence"/>
</dbReference>
<reference evidence="2 3" key="1">
    <citation type="submission" date="2019-05" db="EMBL/GenBank/DDBJ databases">
        <title>Another draft genome of Portunus trituberculatus and its Hox gene families provides insights of decapod evolution.</title>
        <authorList>
            <person name="Jeong J.-H."/>
            <person name="Song I."/>
            <person name="Kim S."/>
            <person name="Choi T."/>
            <person name="Kim D."/>
            <person name="Ryu S."/>
            <person name="Kim W."/>
        </authorList>
    </citation>
    <scope>NUCLEOTIDE SEQUENCE [LARGE SCALE GENOMIC DNA]</scope>
    <source>
        <tissue evidence="2">Muscle</tissue>
    </source>
</reference>
<name>A0A5B7ENQ7_PORTR</name>
<feature type="region of interest" description="Disordered" evidence="1">
    <location>
        <begin position="54"/>
        <end position="75"/>
    </location>
</feature>
<keyword evidence="3" id="KW-1185">Reference proteome</keyword>
<evidence type="ECO:0000313" key="3">
    <source>
        <dbReference type="Proteomes" id="UP000324222"/>
    </source>
</evidence>
<proteinExistence type="predicted"/>
<gene>
    <name evidence="2" type="ORF">E2C01_028269</name>
</gene>
<dbReference type="AlphaFoldDB" id="A0A5B7ENQ7"/>
<evidence type="ECO:0000256" key="1">
    <source>
        <dbReference type="SAM" id="MobiDB-lite"/>
    </source>
</evidence>